<comment type="subunit">
    <text evidence="7">Consists of a catalytic RNA component (M1 or rnpB) and a protein subunit.</text>
</comment>
<dbReference type="Pfam" id="PF00825">
    <property type="entry name" value="Ribonuclease_P"/>
    <property type="match status" value="1"/>
</dbReference>
<dbReference type="GO" id="GO:0004526">
    <property type="term" value="F:ribonuclease P activity"/>
    <property type="evidence" value="ECO:0007669"/>
    <property type="project" value="UniProtKB-UniRule"/>
</dbReference>
<dbReference type="SUPFAM" id="SSF54211">
    <property type="entry name" value="Ribosomal protein S5 domain 2-like"/>
    <property type="match status" value="1"/>
</dbReference>
<gene>
    <name evidence="7 9" type="primary">rnpA</name>
    <name evidence="9" type="ORF">ESZ54_03030</name>
</gene>
<dbReference type="GO" id="GO:0001682">
    <property type="term" value="P:tRNA 5'-leader removal"/>
    <property type="evidence" value="ECO:0007669"/>
    <property type="project" value="UniProtKB-UniRule"/>
</dbReference>
<evidence type="ECO:0000256" key="2">
    <source>
        <dbReference type="ARBA" id="ARBA00022694"/>
    </source>
</evidence>
<dbReference type="InterPro" id="IPR000100">
    <property type="entry name" value="RNase_P"/>
</dbReference>
<dbReference type="GO" id="GO:0000049">
    <property type="term" value="F:tRNA binding"/>
    <property type="evidence" value="ECO:0007669"/>
    <property type="project" value="UniProtKB-UniRule"/>
</dbReference>
<evidence type="ECO:0000256" key="4">
    <source>
        <dbReference type="ARBA" id="ARBA00022759"/>
    </source>
</evidence>
<keyword evidence="10" id="KW-1185">Reference proteome</keyword>
<comment type="catalytic activity">
    <reaction evidence="7">
        <text>Endonucleolytic cleavage of RNA, removing 5'-extranucleotides from tRNA precursor.</text>
        <dbReference type="EC" id="3.1.26.5"/>
    </reaction>
</comment>
<dbReference type="InterPro" id="IPR020568">
    <property type="entry name" value="Ribosomal_Su5_D2-typ_SF"/>
</dbReference>
<dbReference type="HAMAP" id="MF_00227">
    <property type="entry name" value="RNase_P"/>
    <property type="match status" value="1"/>
</dbReference>
<dbReference type="PANTHER" id="PTHR33992:SF1">
    <property type="entry name" value="RIBONUCLEASE P PROTEIN COMPONENT"/>
    <property type="match status" value="1"/>
</dbReference>
<evidence type="ECO:0000256" key="5">
    <source>
        <dbReference type="ARBA" id="ARBA00022801"/>
    </source>
</evidence>
<dbReference type="Gene3D" id="3.30.230.10">
    <property type="match status" value="1"/>
</dbReference>
<evidence type="ECO:0000256" key="1">
    <source>
        <dbReference type="ARBA" id="ARBA00002663"/>
    </source>
</evidence>
<dbReference type="Proteomes" id="UP000310506">
    <property type="component" value="Unassembled WGS sequence"/>
</dbReference>
<keyword evidence="6 7" id="KW-0694">RNA-binding</keyword>
<accession>A0A4S3B690</accession>
<dbReference type="OrthoDB" id="9810867at2"/>
<dbReference type="RefSeq" id="WP_136136206.1">
    <property type="nucleotide sequence ID" value="NZ_SDGV01000006.1"/>
</dbReference>
<dbReference type="EMBL" id="SDGV01000006">
    <property type="protein sequence ID" value="THB61887.1"/>
    <property type="molecule type" value="Genomic_DNA"/>
</dbReference>
<dbReference type="PROSITE" id="PS00648">
    <property type="entry name" value="RIBONUCLEASE_P"/>
    <property type="match status" value="1"/>
</dbReference>
<dbReference type="InterPro" id="IPR020539">
    <property type="entry name" value="RNase_P_CS"/>
</dbReference>
<comment type="caution">
    <text evidence="9">The sequence shown here is derived from an EMBL/GenBank/DDBJ whole genome shotgun (WGS) entry which is preliminary data.</text>
</comment>
<evidence type="ECO:0000256" key="7">
    <source>
        <dbReference type="HAMAP-Rule" id="MF_00227"/>
    </source>
</evidence>
<keyword evidence="5 7" id="KW-0378">Hydrolase</keyword>
<keyword evidence="2 7" id="KW-0819">tRNA processing</keyword>
<dbReference type="PANTHER" id="PTHR33992">
    <property type="entry name" value="RIBONUCLEASE P PROTEIN COMPONENT"/>
    <property type="match status" value="1"/>
</dbReference>
<dbReference type="EC" id="3.1.26.5" evidence="7 8"/>
<evidence type="ECO:0000313" key="10">
    <source>
        <dbReference type="Proteomes" id="UP000310506"/>
    </source>
</evidence>
<comment type="similarity">
    <text evidence="7">Belongs to the RnpA family.</text>
</comment>
<proteinExistence type="inferred from homology"/>
<keyword evidence="3 7" id="KW-0540">Nuclease</keyword>
<evidence type="ECO:0000313" key="9">
    <source>
        <dbReference type="EMBL" id="THB61887.1"/>
    </source>
</evidence>
<comment type="function">
    <text evidence="1 7">RNaseP catalyzes the removal of the 5'-leader sequence from pre-tRNA to produce the mature 5'-terminus. It can also cleave other RNA substrates such as 4.5S RNA. The protein component plays an auxiliary but essential role in vivo by binding to the 5'-leader sequence and broadening the substrate specificity of the ribozyme.</text>
</comment>
<dbReference type="InterPro" id="IPR014721">
    <property type="entry name" value="Ribsml_uS5_D2-typ_fold_subgr"/>
</dbReference>
<dbReference type="GO" id="GO:0030677">
    <property type="term" value="C:ribonuclease P complex"/>
    <property type="evidence" value="ECO:0007669"/>
    <property type="project" value="TreeGrafter"/>
</dbReference>
<dbReference type="NCBIfam" id="TIGR00188">
    <property type="entry name" value="rnpA"/>
    <property type="match status" value="1"/>
</dbReference>
<name>A0A4S3B690_9ENTE</name>
<sequence>MEKSYRVKKEIDFQTIIKNKQSFANRNFVVYFKENDQNAHFHVGISVGKKVGNAVKRNRVKRLIRHSLYELRDEIKPTYDIILIARPSISDLSFDEVKKNTRHVLNLANLIK</sequence>
<evidence type="ECO:0000256" key="3">
    <source>
        <dbReference type="ARBA" id="ARBA00022722"/>
    </source>
</evidence>
<evidence type="ECO:0000256" key="6">
    <source>
        <dbReference type="ARBA" id="ARBA00022884"/>
    </source>
</evidence>
<protein>
    <recommendedName>
        <fullName evidence="7 8">Ribonuclease P protein component</fullName>
        <shortName evidence="7">RNase P protein</shortName>
        <shortName evidence="7">RNaseP protein</shortName>
        <ecNumber evidence="7 8">3.1.26.5</ecNumber>
    </recommendedName>
    <alternativeName>
        <fullName evidence="7">Protein C5</fullName>
    </alternativeName>
</protein>
<dbReference type="FunFam" id="3.30.230.10:FF:000021">
    <property type="entry name" value="Ribonuclease P protein component"/>
    <property type="match status" value="1"/>
</dbReference>
<reference evidence="9 10" key="1">
    <citation type="submission" date="2019-01" db="EMBL/GenBank/DDBJ databases">
        <title>Vagococcus silagei sp. nov. isolated from brewer's grain.</title>
        <authorList>
            <person name="Guu J.-R."/>
        </authorList>
    </citation>
    <scope>NUCLEOTIDE SEQUENCE [LARGE SCALE GENOMIC DNA]</scope>
    <source>
        <strain evidence="9 10">2B-2</strain>
    </source>
</reference>
<organism evidence="9 10">
    <name type="scientific">Vagococcus silagei</name>
    <dbReference type="NCBI Taxonomy" id="2508885"/>
    <lineage>
        <taxon>Bacteria</taxon>
        <taxon>Bacillati</taxon>
        <taxon>Bacillota</taxon>
        <taxon>Bacilli</taxon>
        <taxon>Lactobacillales</taxon>
        <taxon>Enterococcaceae</taxon>
        <taxon>Vagococcus</taxon>
    </lineage>
</organism>
<dbReference type="GO" id="GO:0042781">
    <property type="term" value="F:3'-tRNA processing endoribonuclease activity"/>
    <property type="evidence" value="ECO:0007669"/>
    <property type="project" value="TreeGrafter"/>
</dbReference>
<evidence type="ECO:0000256" key="8">
    <source>
        <dbReference type="NCBIfam" id="TIGR00188"/>
    </source>
</evidence>
<dbReference type="AlphaFoldDB" id="A0A4S3B690"/>
<keyword evidence="4 7" id="KW-0255">Endonuclease</keyword>